<protein>
    <recommendedName>
        <fullName evidence="1">Acyl-CoA thioesterase-like N-terminal HotDog domain-containing protein</fullName>
    </recommendedName>
</protein>
<organism evidence="2 3">
    <name type="scientific">Cupriavidus numazuensis</name>
    <dbReference type="NCBI Taxonomy" id="221992"/>
    <lineage>
        <taxon>Bacteria</taxon>
        <taxon>Pseudomonadati</taxon>
        <taxon>Pseudomonadota</taxon>
        <taxon>Betaproteobacteria</taxon>
        <taxon>Burkholderiales</taxon>
        <taxon>Burkholderiaceae</taxon>
        <taxon>Cupriavidus</taxon>
    </lineage>
</organism>
<dbReference type="Gene3D" id="2.40.160.210">
    <property type="entry name" value="Acyl-CoA thioesterase, double hotdog domain"/>
    <property type="match status" value="1"/>
</dbReference>
<dbReference type="Proteomes" id="UP000672657">
    <property type="component" value="Unassembled WGS sequence"/>
</dbReference>
<accession>A0ABM8TQG9</accession>
<dbReference type="Pfam" id="PF13622">
    <property type="entry name" value="4HBT_3"/>
    <property type="match status" value="1"/>
</dbReference>
<comment type="caution">
    <text evidence="2">The sequence shown here is derived from an EMBL/GenBank/DDBJ whole genome shotgun (WGS) entry which is preliminary data.</text>
</comment>
<gene>
    <name evidence="2" type="ORF">LMG26411_05876</name>
</gene>
<dbReference type="EMBL" id="CAJPVI010000045">
    <property type="protein sequence ID" value="CAG2158194.1"/>
    <property type="molecule type" value="Genomic_DNA"/>
</dbReference>
<proteinExistence type="predicted"/>
<name>A0ABM8TQG9_9BURK</name>
<evidence type="ECO:0000313" key="3">
    <source>
        <dbReference type="Proteomes" id="UP000672657"/>
    </source>
</evidence>
<feature type="domain" description="Acyl-CoA thioesterase-like N-terminal HotDog" evidence="1">
    <location>
        <begin position="37"/>
        <end position="102"/>
    </location>
</feature>
<keyword evidence="3" id="KW-1185">Reference proteome</keyword>
<dbReference type="InterPro" id="IPR049449">
    <property type="entry name" value="TesB_ACOT8-like_N"/>
</dbReference>
<evidence type="ECO:0000313" key="2">
    <source>
        <dbReference type="EMBL" id="CAG2158194.1"/>
    </source>
</evidence>
<evidence type="ECO:0000259" key="1">
    <source>
        <dbReference type="Pfam" id="PF13622"/>
    </source>
</evidence>
<reference evidence="2 3" key="1">
    <citation type="submission" date="2021-03" db="EMBL/GenBank/DDBJ databases">
        <authorList>
            <person name="Peeters C."/>
        </authorList>
    </citation>
    <scope>NUCLEOTIDE SEQUENCE [LARGE SCALE GENOMIC DNA]</scope>
    <source>
        <strain evidence="2 3">LMG 26411</strain>
    </source>
</reference>
<sequence>MPNACEQLSRVSLIRSGNGRYTGHVAGEGNGTEPCALAAAMLSAVLDLSGPDVLPVSITTYLLADLRPGPCEVAIKWVRGNGSLQCWQAEFRQESPVASSQIVLTSDLPSSSYVPSASGIANSGRGDATMPVDSPFSDMARALTVSPRDLTGEDCAPCSVAIRFHVDNEDSHAASSLAIEYEAARSCGEVLTRDVRLVGPTGLAAAATYAFLRSPR</sequence>
<dbReference type="InterPro" id="IPR042171">
    <property type="entry name" value="Acyl-CoA_hotdog"/>
</dbReference>